<accession>A0AAD1SNT2</accession>
<name>A0AAD1SNT2_PELCU</name>
<feature type="region of interest" description="Disordered" evidence="1">
    <location>
        <begin position="1"/>
        <end position="30"/>
    </location>
</feature>
<proteinExistence type="predicted"/>
<dbReference type="GO" id="GO:0003677">
    <property type="term" value="F:DNA binding"/>
    <property type="evidence" value="ECO:0007669"/>
    <property type="project" value="InterPro"/>
</dbReference>
<dbReference type="Proteomes" id="UP001295444">
    <property type="component" value="Chromosome 07"/>
</dbReference>
<dbReference type="GO" id="GO:0042791">
    <property type="term" value="P:5S class rRNA transcription by RNA polymerase III"/>
    <property type="evidence" value="ECO:0007669"/>
    <property type="project" value="TreeGrafter"/>
</dbReference>
<dbReference type="EMBL" id="OW240918">
    <property type="protein sequence ID" value="CAH2306790.1"/>
    <property type="molecule type" value="Genomic_DNA"/>
</dbReference>
<gene>
    <name evidence="2" type="ORF">PECUL_23A025358</name>
</gene>
<dbReference type="GO" id="GO:0000127">
    <property type="term" value="C:transcription factor TFIIIC complex"/>
    <property type="evidence" value="ECO:0007669"/>
    <property type="project" value="InterPro"/>
</dbReference>
<dbReference type="AlphaFoldDB" id="A0AAD1SNT2"/>
<dbReference type="GO" id="GO:0006384">
    <property type="term" value="P:transcription initiation at RNA polymerase III promoter"/>
    <property type="evidence" value="ECO:0007669"/>
    <property type="project" value="InterPro"/>
</dbReference>
<keyword evidence="3" id="KW-1185">Reference proteome</keyword>
<dbReference type="InterPro" id="IPR044210">
    <property type="entry name" value="Tfc3-like"/>
</dbReference>
<evidence type="ECO:0000313" key="3">
    <source>
        <dbReference type="Proteomes" id="UP001295444"/>
    </source>
</evidence>
<protein>
    <submittedName>
        <fullName evidence="2">Uncharacterized protein</fullName>
    </submittedName>
</protein>
<evidence type="ECO:0000256" key="1">
    <source>
        <dbReference type="SAM" id="MobiDB-lite"/>
    </source>
</evidence>
<dbReference type="PANTHER" id="PTHR15180">
    <property type="entry name" value="GENERAL TRANSCRIPTION FACTOR 3C POLYPEPTIDE 1"/>
    <property type="match status" value="1"/>
</dbReference>
<feature type="compositionally biased region" description="Polar residues" evidence="1">
    <location>
        <begin position="1"/>
        <end position="11"/>
    </location>
</feature>
<sequence>MRRVFRTNTSRVFGRTGRQRGRASSRFWPSSHRGCRPPAFFPSYHSGFFNSQRSYRDRGNWTSGRGRMPAGVNVETIHQRESDCCFLGRPWRIVDGSLNKPVCKGMLEAVLYHIMSKPGITEAHLLQHYSGVLQPVVVLELLQVLEHIGCIKKDYIEKPSKVSLFSQSVVPQKIQKPKLSEDSSTFYHSTIDCTLRLGGIFPSEANWNKWVL</sequence>
<evidence type="ECO:0000313" key="2">
    <source>
        <dbReference type="EMBL" id="CAH2306790.1"/>
    </source>
</evidence>
<dbReference type="PANTHER" id="PTHR15180:SF1">
    <property type="entry name" value="GENERAL TRANSCRIPTION FACTOR 3C POLYPEPTIDE 1"/>
    <property type="match status" value="1"/>
</dbReference>
<organism evidence="2 3">
    <name type="scientific">Pelobates cultripes</name>
    <name type="common">Western spadefoot toad</name>
    <dbReference type="NCBI Taxonomy" id="61616"/>
    <lineage>
        <taxon>Eukaryota</taxon>
        <taxon>Metazoa</taxon>
        <taxon>Chordata</taxon>
        <taxon>Craniata</taxon>
        <taxon>Vertebrata</taxon>
        <taxon>Euteleostomi</taxon>
        <taxon>Amphibia</taxon>
        <taxon>Batrachia</taxon>
        <taxon>Anura</taxon>
        <taxon>Pelobatoidea</taxon>
        <taxon>Pelobatidae</taxon>
        <taxon>Pelobates</taxon>
    </lineage>
</organism>
<reference evidence="2" key="1">
    <citation type="submission" date="2022-03" db="EMBL/GenBank/DDBJ databases">
        <authorList>
            <person name="Alioto T."/>
            <person name="Alioto T."/>
            <person name="Gomez Garrido J."/>
        </authorList>
    </citation>
    <scope>NUCLEOTIDE SEQUENCE</scope>
</reference>